<evidence type="ECO:0000256" key="1">
    <source>
        <dbReference type="PROSITE-ProRule" id="PRU00169"/>
    </source>
</evidence>
<evidence type="ECO:0000313" key="3">
    <source>
        <dbReference type="EMBL" id="NVD38599.1"/>
    </source>
</evidence>
<sequence length="142" mass="15812">MAKSPKRLLVVEDNAHDARFVTRALSQTDDTLYIVHVTHADEAVARLEHEHFDYVLLDIKMPGIDGMELLQRIRSNEGTSVVPVIVLTSSTNPSDVLRSYKAGANAYSAKPSSLSGYRQFAEAFVRFWIENTLPPGGTMLHQ</sequence>
<gene>
    <name evidence="3" type="ORF">HT585_07030</name>
</gene>
<comment type="caution">
    <text evidence="3">The sequence shown here is derived from an EMBL/GenBank/DDBJ whole genome shotgun (WGS) entry which is preliminary data.</text>
</comment>
<keyword evidence="1" id="KW-0597">Phosphoprotein</keyword>
<dbReference type="PROSITE" id="PS50110">
    <property type="entry name" value="RESPONSE_REGULATORY"/>
    <property type="match status" value="1"/>
</dbReference>
<dbReference type="CDD" id="cd17557">
    <property type="entry name" value="REC_Rcp-like"/>
    <property type="match status" value="1"/>
</dbReference>
<dbReference type="PANTHER" id="PTHR44520:SF1">
    <property type="entry name" value="TWO-COMPONENT SYSTEM REGULATORY PROTEIN"/>
    <property type="match status" value="1"/>
</dbReference>
<dbReference type="SMART" id="SM00448">
    <property type="entry name" value="REC"/>
    <property type="match status" value="1"/>
</dbReference>
<dbReference type="InterPro" id="IPR001789">
    <property type="entry name" value="Sig_transdc_resp-reg_receiver"/>
</dbReference>
<keyword evidence="4" id="KW-1185">Reference proteome</keyword>
<accession>A0A7Y6Q3X7</accession>
<dbReference type="Gene3D" id="3.40.50.2300">
    <property type="match status" value="1"/>
</dbReference>
<dbReference type="PANTHER" id="PTHR44520">
    <property type="entry name" value="RESPONSE REGULATOR RCP1-RELATED"/>
    <property type="match status" value="1"/>
</dbReference>
<dbReference type="AlphaFoldDB" id="A0A7Y6Q3X7"/>
<organism evidence="3 4">
    <name type="scientific">Ensifer oleiphilus</name>
    <dbReference type="NCBI Taxonomy" id="2742698"/>
    <lineage>
        <taxon>Bacteria</taxon>
        <taxon>Pseudomonadati</taxon>
        <taxon>Pseudomonadota</taxon>
        <taxon>Alphaproteobacteria</taxon>
        <taxon>Hyphomicrobiales</taxon>
        <taxon>Rhizobiaceae</taxon>
        <taxon>Sinorhizobium/Ensifer group</taxon>
        <taxon>Ensifer</taxon>
    </lineage>
</organism>
<dbReference type="Pfam" id="PF00072">
    <property type="entry name" value="Response_reg"/>
    <property type="match status" value="1"/>
</dbReference>
<reference evidence="3 4" key="1">
    <citation type="submission" date="2020-06" db="EMBL/GenBank/DDBJ databases">
        <authorList>
            <person name="Grouzdev D.S."/>
        </authorList>
    </citation>
    <scope>NUCLEOTIDE SEQUENCE [LARGE SCALE GENOMIC DNA]</scope>
    <source>
        <strain evidence="3 4">HO-A22</strain>
    </source>
</reference>
<dbReference type="Proteomes" id="UP000520198">
    <property type="component" value="Unassembled WGS sequence"/>
</dbReference>
<dbReference type="InterPro" id="IPR052893">
    <property type="entry name" value="TCS_response_regulator"/>
</dbReference>
<proteinExistence type="predicted"/>
<dbReference type="GO" id="GO:0000160">
    <property type="term" value="P:phosphorelay signal transduction system"/>
    <property type="evidence" value="ECO:0007669"/>
    <property type="project" value="InterPro"/>
</dbReference>
<dbReference type="SUPFAM" id="SSF52172">
    <property type="entry name" value="CheY-like"/>
    <property type="match status" value="1"/>
</dbReference>
<feature type="domain" description="Response regulatory" evidence="2">
    <location>
        <begin position="7"/>
        <end position="125"/>
    </location>
</feature>
<dbReference type="EMBL" id="JABWDU010000002">
    <property type="protein sequence ID" value="NVD38599.1"/>
    <property type="molecule type" value="Genomic_DNA"/>
</dbReference>
<protein>
    <submittedName>
        <fullName evidence="3">Response regulator</fullName>
    </submittedName>
</protein>
<evidence type="ECO:0000259" key="2">
    <source>
        <dbReference type="PROSITE" id="PS50110"/>
    </source>
</evidence>
<name>A0A7Y6Q3X7_9HYPH</name>
<evidence type="ECO:0000313" key="4">
    <source>
        <dbReference type="Proteomes" id="UP000520198"/>
    </source>
</evidence>
<dbReference type="RefSeq" id="WP_176352257.1">
    <property type="nucleotide sequence ID" value="NZ_JABWDU010000002.1"/>
</dbReference>
<feature type="modified residue" description="4-aspartylphosphate" evidence="1">
    <location>
        <position position="58"/>
    </location>
</feature>
<dbReference type="InterPro" id="IPR011006">
    <property type="entry name" value="CheY-like_superfamily"/>
</dbReference>